<feature type="signal peptide" evidence="4">
    <location>
        <begin position="1"/>
        <end position="36"/>
    </location>
</feature>
<dbReference type="Proteomes" id="UP000033220">
    <property type="component" value="Chromosome DSM 122"/>
</dbReference>
<dbReference type="CDD" id="cd02696">
    <property type="entry name" value="MurNAc-LAA"/>
    <property type="match status" value="1"/>
</dbReference>
<dbReference type="eggNOG" id="COG0860">
    <property type="taxonomic scope" value="Bacteria"/>
</dbReference>
<dbReference type="AlphaFoldDB" id="H6SLK2"/>
<feature type="domain" description="MurNAc-LAA" evidence="5">
    <location>
        <begin position="99"/>
        <end position="247"/>
    </location>
</feature>
<dbReference type="InterPro" id="IPR002508">
    <property type="entry name" value="MurNAc-LAA_cat"/>
</dbReference>
<dbReference type="PANTHER" id="PTHR30404:SF0">
    <property type="entry name" value="N-ACETYLMURAMOYL-L-ALANINE AMIDASE AMIC"/>
    <property type="match status" value="1"/>
</dbReference>
<dbReference type="SUPFAM" id="SSF53187">
    <property type="entry name" value="Zn-dependent exopeptidases"/>
    <property type="match status" value="1"/>
</dbReference>
<sequence length="251" mass="26786">MPRRGRSRVRLRGGRVKTALGLALMLALAGAPSAEACVLGVDVGHTAARPGATSARGAPEFLFNQALGRTITAALRQDGRFGVVLINDDGTIGGLPQRPAAARAAGATVFLSIHHDSVQPHYLEPWTVQGRVAQHSERFSGFSVFISQSNSAPEASERWARALGQALRQQGFRPSLHHAEPIDGENRPLLDPALGLYRYDGLAVLRTAAMPAALLEAGIIVNRDDELLLMQPQTRARLAQAVVDALATVCR</sequence>
<gene>
    <name evidence="6" type="ORF">RSPPHO_02241</name>
</gene>
<dbReference type="GO" id="GO:0030288">
    <property type="term" value="C:outer membrane-bounded periplasmic space"/>
    <property type="evidence" value="ECO:0007669"/>
    <property type="project" value="TreeGrafter"/>
</dbReference>
<protein>
    <recommendedName>
        <fullName evidence="2">N-acetylmuramoyl-L-alanine amidase</fullName>
        <ecNumber evidence="2">3.5.1.28</ecNumber>
    </recommendedName>
</protein>
<dbReference type="EMBL" id="HE663493">
    <property type="protein sequence ID" value="CCG08867.1"/>
    <property type="molecule type" value="Genomic_DNA"/>
</dbReference>
<keyword evidence="3" id="KW-0378">Hydrolase</keyword>
<organism evidence="6 7">
    <name type="scientific">Pararhodospirillum photometricum DSM 122</name>
    <dbReference type="NCBI Taxonomy" id="1150469"/>
    <lineage>
        <taxon>Bacteria</taxon>
        <taxon>Pseudomonadati</taxon>
        <taxon>Pseudomonadota</taxon>
        <taxon>Alphaproteobacteria</taxon>
        <taxon>Rhodospirillales</taxon>
        <taxon>Rhodospirillaceae</taxon>
        <taxon>Pararhodospirillum</taxon>
    </lineage>
</organism>
<accession>H6SLK2</accession>
<comment type="catalytic activity">
    <reaction evidence="1">
        <text>Hydrolyzes the link between N-acetylmuramoyl residues and L-amino acid residues in certain cell-wall glycopeptides.</text>
        <dbReference type="EC" id="3.5.1.28"/>
    </reaction>
</comment>
<evidence type="ECO:0000256" key="4">
    <source>
        <dbReference type="SAM" id="SignalP"/>
    </source>
</evidence>
<dbReference type="GO" id="GO:0008745">
    <property type="term" value="F:N-acetylmuramoyl-L-alanine amidase activity"/>
    <property type="evidence" value="ECO:0007669"/>
    <property type="project" value="UniProtKB-EC"/>
</dbReference>
<dbReference type="SMART" id="SM00646">
    <property type="entry name" value="Ami_3"/>
    <property type="match status" value="1"/>
</dbReference>
<dbReference type="STRING" id="1150469.RSPPHO_02241"/>
<keyword evidence="7" id="KW-1185">Reference proteome</keyword>
<dbReference type="GO" id="GO:0009253">
    <property type="term" value="P:peptidoglycan catabolic process"/>
    <property type="evidence" value="ECO:0007669"/>
    <property type="project" value="InterPro"/>
</dbReference>
<dbReference type="PANTHER" id="PTHR30404">
    <property type="entry name" value="N-ACETYLMURAMOYL-L-ALANINE AMIDASE"/>
    <property type="match status" value="1"/>
</dbReference>
<dbReference type="HOGENOM" id="CLU_014322_6_1_5"/>
<evidence type="ECO:0000256" key="3">
    <source>
        <dbReference type="ARBA" id="ARBA00022801"/>
    </source>
</evidence>
<dbReference type="InterPro" id="IPR050695">
    <property type="entry name" value="N-acetylmuramoyl_amidase_3"/>
</dbReference>
<name>H6SLK2_PARPM</name>
<proteinExistence type="predicted"/>
<feature type="chain" id="PRO_5003607122" description="N-acetylmuramoyl-L-alanine amidase" evidence="4">
    <location>
        <begin position="37"/>
        <end position="251"/>
    </location>
</feature>
<evidence type="ECO:0000259" key="5">
    <source>
        <dbReference type="SMART" id="SM00646"/>
    </source>
</evidence>
<evidence type="ECO:0000313" key="7">
    <source>
        <dbReference type="Proteomes" id="UP000033220"/>
    </source>
</evidence>
<evidence type="ECO:0000313" key="6">
    <source>
        <dbReference type="EMBL" id="CCG08867.1"/>
    </source>
</evidence>
<evidence type="ECO:0000256" key="2">
    <source>
        <dbReference type="ARBA" id="ARBA00011901"/>
    </source>
</evidence>
<dbReference type="EC" id="3.5.1.28" evidence="2"/>
<reference evidence="6 7" key="1">
    <citation type="submission" date="2012-02" db="EMBL/GenBank/DDBJ databases">
        <title>Shotgun genome sequence of Phaeospirillum photometricum DSM 122.</title>
        <authorList>
            <person name="Duquesne K."/>
            <person name="Sturgis J."/>
        </authorList>
    </citation>
    <scope>NUCLEOTIDE SEQUENCE [LARGE SCALE GENOMIC DNA]</scope>
    <source>
        <strain evidence="7">DSM122</strain>
    </source>
</reference>
<keyword evidence="4" id="KW-0732">Signal</keyword>
<dbReference type="KEGG" id="rpm:RSPPHO_02241"/>
<dbReference type="Pfam" id="PF01520">
    <property type="entry name" value="Amidase_3"/>
    <property type="match status" value="1"/>
</dbReference>
<dbReference type="PATRIC" id="fig|1150469.3.peg.2519"/>
<dbReference type="Gene3D" id="3.40.630.40">
    <property type="entry name" value="Zn-dependent exopeptidases"/>
    <property type="match status" value="1"/>
</dbReference>
<evidence type="ECO:0000256" key="1">
    <source>
        <dbReference type="ARBA" id="ARBA00001561"/>
    </source>
</evidence>